<reference evidence="1" key="1">
    <citation type="submission" date="2024-05" db="EMBL/GenBank/DDBJ databases">
        <authorList>
            <person name="Mugo M.M."/>
            <person name="Musyoki A.M."/>
            <person name="Makumi A.M."/>
            <person name="Mutai I."/>
            <person name="Drechsel O."/>
            <person name="Kering K.K."/>
            <person name="Muturi P."/>
            <person name="Mbae C.K."/>
            <person name="Kariuki S.M."/>
        </authorList>
    </citation>
    <scope>NUCLEOTIDE SEQUENCE</scope>
</reference>
<accession>A0AAU8GHR9</accession>
<proteinExistence type="predicted"/>
<evidence type="ECO:0000313" key="1">
    <source>
        <dbReference type="EMBL" id="XCH40259.1"/>
    </source>
</evidence>
<dbReference type="EMBL" id="PP856721">
    <property type="protein sequence ID" value="XCH40259.1"/>
    <property type="molecule type" value="Genomic_DNA"/>
</dbReference>
<sequence>MVTVFIGNNYDSSDVEAELINAPLWWHDRGLSKTASGYGNKIETRHKVLFQGRSRRVYADCHGNAAHCYIMVKGEKITVR</sequence>
<organism evidence="1">
    <name type="scientific">Salmonella phage vB_SEnST11_KE22</name>
    <dbReference type="NCBI Taxonomy" id="3161173"/>
    <lineage>
        <taxon>Viruses</taxon>
        <taxon>Duplodnaviria</taxon>
        <taxon>Heunggongvirae</taxon>
        <taxon>Uroviricota</taxon>
        <taxon>Caudoviricetes</taxon>
        <taxon>Vequintavirinae</taxon>
        <taxon>Seunavirus</taxon>
    </lineage>
</organism>
<protein>
    <submittedName>
        <fullName evidence="1">Uncharacterized protein</fullName>
    </submittedName>
</protein>
<name>A0AAU8GHR9_9CAUD</name>
<gene>
    <name evidence="1" type="ORF">NDDWPVAN_CDS0133</name>
</gene>